<evidence type="ECO:0000256" key="2">
    <source>
        <dbReference type="ARBA" id="ARBA00023157"/>
    </source>
</evidence>
<dbReference type="InterPro" id="IPR051333">
    <property type="entry name" value="CLIP_Serine_Protease"/>
</dbReference>
<keyword evidence="9" id="KW-1185">Reference proteome</keyword>
<evidence type="ECO:0000256" key="1">
    <source>
        <dbReference type="ARBA" id="ARBA00022729"/>
    </source>
</evidence>
<dbReference type="GO" id="GO:0006508">
    <property type="term" value="P:proteolysis"/>
    <property type="evidence" value="ECO:0007669"/>
    <property type="project" value="InterPro"/>
</dbReference>
<keyword evidence="2" id="KW-1015">Disulfide bond</keyword>
<gene>
    <name evidence="8" type="ORF">CLODIP_2_CD14475</name>
</gene>
<dbReference type="InterPro" id="IPR043504">
    <property type="entry name" value="Peptidase_S1_PA_chymotrypsin"/>
</dbReference>
<feature type="domain" description="Peptidase S1" evidence="7">
    <location>
        <begin position="247"/>
        <end position="510"/>
    </location>
</feature>
<dbReference type="Proteomes" id="UP000494165">
    <property type="component" value="Unassembled WGS sequence"/>
</dbReference>
<dbReference type="FunFam" id="2.40.10.10:FF:000028">
    <property type="entry name" value="Serine protease easter"/>
    <property type="match status" value="1"/>
</dbReference>
<organism evidence="8 9">
    <name type="scientific">Cloeon dipterum</name>
    <dbReference type="NCBI Taxonomy" id="197152"/>
    <lineage>
        <taxon>Eukaryota</taxon>
        <taxon>Metazoa</taxon>
        <taxon>Ecdysozoa</taxon>
        <taxon>Arthropoda</taxon>
        <taxon>Hexapoda</taxon>
        <taxon>Insecta</taxon>
        <taxon>Pterygota</taxon>
        <taxon>Palaeoptera</taxon>
        <taxon>Ephemeroptera</taxon>
        <taxon>Pisciforma</taxon>
        <taxon>Baetidae</taxon>
        <taxon>Cloeon</taxon>
    </lineage>
</organism>
<reference evidence="8 9" key="1">
    <citation type="submission" date="2020-04" db="EMBL/GenBank/DDBJ databases">
        <authorList>
            <person name="Alioto T."/>
            <person name="Alioto T."/>
            <person name="Gomez Garrido J."/>
        </authorList>
    </citation>
    <scope>NUCLEOTIDE SEQUENCE [LARGE SCALE GENOMIC DNA]</scope>
</reference>
<evidence type="ECO:0000256" key="4">
    <source>
        <dbReference type="ARBA" id="ARBA00024195"/>
    </source>
</evidence>
<evidence type="ECO:0000256" key="5">
    <source>
        <dbReference type="SAM" id="MobiDB-lite"/>
    </source>
</evidence>
<proteinExistence type="inferred from homology"/>
<dbReference type="PROSITE" id="PS50240">
    <property type="entry name" value="TRYPSIN_DOM"/>
    <property type="match status" value="1"/>
</dbReference>
<evidence type="ECO:0000313" key="9">
    <source>
        <dbReference type="Proteomes" id="UP000494165"/>
    </source>
</evidence>
<dbReference type="InterPro" id="IPR001314">
    <property type="entry name" value="Peptidase_S1A"/>
</dbReference>
<dbReference type="Pfam" id="PF00089">
    <property type="entry name" value="Trypsin"/>
    <property type="match status" value="1"/>
</dbReference>
<dbReference type="PANTHER" id="PTHR24260:SF136">
    <property type="entry name" value="GH08193P-RELATED"/>
    <property type="match status" value="1"/>
</dbReference>
<dbReference type="Gene3D" id="2.40.10.10">
    <property type="entry name" value="Trypsin-like serine proteases"/>
    <property type="match status" value="2"/>
</dbReference>
<feature type="region of interest" description="Disordered" evidence="5">
    <location>
        <begin position="75"/>
        <end position="153"/>
    </location>
</feature>
<evidence type="ECO:0000313" key="8">
    <source>
        <dbReference type="EMBL" id="CAB3364218.1"/>
    </source>
</evidence>
<protein>
    <recommendedName>
        <fullName evidence="7">Peptidase S1 domain-containing protein</fullName>
    </recommendedName>
</protein>
<comment type="caution">
    <text evidence="8">The sequence shown here is derived from an EMBL/GenBank/DDBJ whole genome shotgun (WGS) entry which is preliminary data.</text>
</comment>
<dbReference type="GO" id="GO:0004252">
    <property type="term" value="F:serine-type endopeptidase activity"/>
    <property type="evidence" value="ECO:0007669"/>
    <property type="project" value="InterPro"/>
</dbReference>
<feature type="compositionally biased region" description="Low complexity" evidence="5">
    <location>
        <begin position="91"/>
        <end position="129"/>
    </location>
</feature>
<dbReference type="AlphaFoldDB" id="A0A8S1C027"/>
<comment type="similarity">
    <text evidence="4">Belongs to the peptidase S1 family. CLIP subfamily.</text>
</comment>
<feature type="compositionally biased region" description="Polar residues" evidence="5">
    <location>
        <begin position="75"/>
        <end position="90"/>
    </location>
</feature>
<dbReference type="SMART" id="SM00020">
    <property type="entry name" value="Tryp_SPc"/>
    <property type="match status" value="1"/>
</dbReference>
<name>A0A8S1C027_9INSE</name>
<dbReference type="OrthoDB" id="10012881at2759"/>
<keyword evidence="3" id="KW-0325">Glycoprotein</keyword>
<evidence type="ECO:0000256" key="6">
    <source>
        <dbReference type="SAM" id="SignalP"/>
    </source>
</evidence>
<dbReference type="PRINTS" id="PR00722">
    <property type="entry name" value="CHYMOTRYPSIN"/>
</dbReference>
<sequence length="511" mass="55380">MLGPCLFLGVAVFAHVAAQGSCPGGRPCVQANVCTRQMNAAGQFVNLTALPQCGFTGSRPLVCCPAETNVPLGALTSTTQRPYVTASNNQSPSSTTSTRPTTPYPRPHSATTTRVSTASSQTTTSRRPAPVTGSHAGVHALPSPAPNNKSPPLYLRENVTDVRISDREQPVVSFGSTSNLPPSSSLYPGSNLVNSAHSGPINFPQKNIVQSITQPIITQPKDLMRHPNIKLLPVDRCGRNADESTERIHGTVETASLGEYPWVAQLGELRPGKNFRMMCGGSVINKRYILTAGQCIRQELTYARLGEYDIDTDPDCAGQDDCAELTQIIRISEKIRHERYDKPYSQNDIGLVRLERSLPHHFSSYIRPICIPLKQEVDVVNNYSRIKLRTIGWGLTHSVSKPHSPVLLEAELNLVTNRDCGSLQVKPLHSKIAETQICANSSYHSSTACQGDTGGPLMLLTLGYGALTEIPVYMQLGIVSHGPDECGLNAPPAIATRVSSFAEWILDNIRD</sequence>
<feature type="signal peptide" evidence="6">
    <location>
        <begin position="1"/>
        <end position="18"/>
    </location>
</feature>
<dbReference type="PANTHER" id="PTHR24260">
    <property type="match status" value="1"/>
</dbReference>
<dbReference type="InterPro" id="IPR001254">
    <property type="entry name" value="Trypsin_dom"/>
</dbReference>
<evidence type="ECO:0000256" key="3">
    <source>
        <dbReference type="ARBA" id="ARBA00023180"/>
    </source>
</evidence>
<accession>A0A8S1C027</accession>
<dbReference type="CDD" id="cd00190">
    <property type="entry name" value="Tryp_SPc"/>
    <property type="match status" value="1"/>
</dbReference>
<dbReference type="SUPFAM" id="SSF50494">
    <property type="entry name" value="Trypsin-like serine proteases"/>
    <property type="match status" value="1"/>
</dbReference>
<feature type="chain" id="PRO_5035866049" description="Peptidase S1 domain-containing protein" evidence="6">
    <location>
        <begin position="19"/>
        <end position="511"/>
    </location>
</feature>
<evidence type="ECO:0000259" key="7">
    <source>
        <dbReference type="PROSITE" id="PS50240"/>
    </source>
</evidence>
<dbReference type="EMBL" id="CADEPI010000015">
    <property type="protein sequence ID" value="CAB3364218.1"/>
    <property type="molecule type" value="Genomic_DNA"/>
</dbReference>
<keyword evidence="1 6" id="KW-0732">Signal</keyword>
<dbReference type="InterPro" id="IPR009003">
    <property type="entry name" value="Peptidase_S1_PA"/>
</dbReference>